<accession>D1BZG1</accession>
<keyword evidence="3" id="KW-1185">Reference proteome</keyword>
<dbReference type="KEGG" id="xce:Xcel_1084"/>
<evidence type="ECO:0000313" key="3">
    <source>
        <dbReference type="Proteomes" id="UP000002255"/>
    </source>
</evidence>
<dbReference type="Proteomes" id="UP000002255">
    <property type="component" value="Chromosome"/>
</dbReference>
<evidence type="ECO:0000256" key="1">
    <source>
        <dbReference type="SAM" id="Coils"/>
    </source>
</evidence>
<organism evidence="2 3">
    <name type="scientific">Xylanimonas cellulosilytica (strain DSM 15894 / JCM 12276 / CECT 5975 / KCTC 9989 / LMG 20990 / NBRC 107835 / XIL07)</name>
    <dbReference type="NCBI Taxonomy" id="446471"/>
    <lineage>
        <taxon>Bacteria</taxon>
        <taxon>Bacillati</taxon>
        <taxon>Actinomycetota</taxon>
        <taxon>Actinomycetes</taxon>
        <taxon>Micrococcales</taxon>
        <taxon>Promicromonosporaceae</taxon>
        <taxon>Xylanimonas</taxon>
    </lineage>
</organism>
<dbReference type="EMBL" id="CP001821">
    <property type="protein sequence ID" value="ACZ30115.1"/>
    <property type="molecule type" value="Genomic_DNA"/>
</dbReference>
<evidence type="ECO:0000313" key="2">
    <source>
        <dbReference type="EMBL" id="ACZ30115.1"/>
    </source>
</evidence>
<protein>
    <submittedName>
        <fullName evidence="2">Uncharacterized protein</fullName>
    </submittedName>
</protein>
<reference evidence="2 3" key="2">
    <citation type="journal article" date="2010" name="Stand. Genomic Sci.">
        <title>Complete genome sequence of Xylanimonas cellulosilytica type strain (XIL07).</title>
        <authorList>
            <person name="Foster B."/>
            <person name="Pukall R."/>
            <person name="Abt B."/>
            <person name="Nolan M."/>
            <person name="Glavina Del Rio T."/>
            <person name="Chen F."/>
            <person name="Lucas S."/>
            <person name="Tice H."/>
            <person name="Pitluck S."/>
            <person name="Cheng J.-F."/>
            <person name="Chertkov O."/>
            <person name="Brettin T."/>
            <person name="Han C."/>
            <person name="Detter J.C."/>
            <person name="Bruce D."/>
            <person name="Goodwin L."/>
            <person name="Ivanova N."/>
            <person name="Mavromatis K."/>
            <person name="Pati A."/>
            <person name="Mikhailova N."/>
            <person name="Chen A."/>
            <person name="Palaniappan K."/>
            <person name="Land M."/>
            <person name="Hauser L."/>
            <person name="Chang Y.-J."/>
            <person name="Jeffries C.D."/>
            <person name="Chain P."/>
            <person name="Rohde M."/>
            <person name="Goeker M."/>
            <person name="Bristow J."/>
            <person name="Eisen J.A."/>
            <person name="Markowitz V."/>
            <person name="Hugenholtz P."/>
            <person name="Kyrpides N.C."/>
            <person name="Klenk H.-P."/>
            <person name="Lapidus A."/>
        </authorList>
    </citation>
    <scope>NUCLEOTIDE SEQUENCE [LARGE SCALE GENOMIC DNA]</scope>
    <source>
        <strain evidence="3">DSM 15894 / CECT 5975 / LMG 20990 / XIL07</strain>
    </source>
</reference>
<reference evidence="3" key="1">
    <citation type="submission" date="2009-11" db="EMBL/GenBank/DDBJ databases">
        <title>The complete chromosome of Xylanimonas cellulosilytica DSM 15894.</title>
        <authorList>
            <consortium name="US DOE Joint Genome Institute (JGI-PGF)"/>
            <person name="Lucas S."/>
            <person name="Copeland A."/>
            <person name="Lapidus A."/>
            <person name="Glavina del Rio T."/>
            <person name="Dalin E."/>
            <person name="Tice H."/>
            <person name="Bruce D."/>
            <person name="Goodwin L."/>
            <person name="Pitluck S."/>
            <person name="Kyrpides N."/>
            <person name="Mavromatis K."/>
            <person name="Ivanova N."/>
            <person name="Mikhailova N."/>
            <person name="Foster B."/>
            <person name="Clum A."/>
            <person name="Brettin T."/>
            <person name="Detter J.C."/>
            <person name="Han C."/>
            <person name="Larimer F."/>
            <person name="Land M."/>
            <person name="Hauser L."/>
            <person name="Markowitz V."/>
            <person name="Cheng J.F."/>
            <person name="Hugenholtz P."/>
            <person name="Woyke T."/>
            <person name="Wu D."/>
            <person name="Gehrich-Schroeter G."/>
            <person name="Schneider S."/>
            <person name="Pukall S.R."/>
            <person name="Klenk H.P."/>
            <person name="Eisen J.A."/>
        </authorList>
    </citation>
    <scope>NUCLEOTIDE SEQUENCE [LARGE SCALE GENOMIC DNA]</scope>
    <source>
        <strain evidence="3">DSM 15894 / CECT 5975 / LMG 20990 / XIL07</strain>
    </source>
</reference>
<gene>
    <name evidence="2" type="ordered locus">Xcel_1084</name>
</gene>
<feature type="coiled-coil region" evidence="1">
    <location>
        <begin position="20"/>
        <end position="54"/>
    </location>
</feature>
<dbReference type="RefSeq" id="WP_012877857.1">
    <property type="nucleotide sequence ID" value="NC_013530.1"/>
</dbReference>
<proteinExistence type="predicted"/>
<keyword evidence="1" id="KW-0175">Coiled coil</keyword>
<dbReference type="HOGENOM" id="CLU_2721393_0_0_11"/>
<name>D1BZG1_XYLCX</name>
<dbReference type="AlphaFoldDB" id="D1BZG1"/>
<sequence>MSPELTADLVEVAHPRRHRQAKTSRQVRRLERHLRKLARRLDHAQSASRRLARERRLDQTTQLLIIGNWRQV</sequence>